<dbReference type="SUPFAM" id="SSF52540">
    <property type="entry name" value="P-loop containing nucleoside triphosphate hydrolases"/>
    <property type="match status" value="1"/>
</dbReference>
<dbReference type="Proteomes" id="UP001642464">
    <property type="component" value="Unassembled WGS sequence"/>
</dbReference>
<organism evidence="6 7">
    <name type="scientific">Durusdinium trenchii</name>
    <dbReference type="NCBI Taxonomy" id="1381693"/>
    <lineage>
        <taxon>Eukaryota</taxon>
        <taxon>Sar</taxon>
        <taxon>Alveolata</taxon>
        <taxon>Dinophyceae</taxon>
        <taxon>Suessiales</taxon>
        <taxon>Symbiodiniaceae</taxon>
        <taxon>Durusdinium</taxon>
    </lineage>
</organism>
<dbReference type="InterPro" id="IPR003439">
    <property type="entry name" value="ABC_transporter-like_ATP-bd"/>
</dbReference>
<name>A0ABP0PRZ4_9DINO</name>
<evidence type="ECO:0000313" key="7">
    <source>
        <dbReference type="Proteomes" id="UP001642464"/>
    </source>
</evidence>
<keyword evidence="4" id="KW-0067">ATP-binding</keyword>
<keyword evidence="7" id="KW-1185">Reference proteome</keyword>
<evidence type="ECO:0000313" key="6">
    <source>
        <dbReference type="EMBL" id="CAK9078806.1"/>
    </source>
</evidence>
<evidence type="ECO:0000259" key="5">
    <source>
        <dbReference type="PROSITE" id="PS50893"/>
    </source>
</evidence>
<gene>
    <name evidence="6" type="ORF">SCF082_LOCUS37627</name>
</gene>
<evidence type="ECO:0000256" key="4">
    <source>
        <dbReference type="ARBA" id="ARBA00022840"/>
    </source>
</evidence>
<keyword evidence="2" id="KW-0677">Repeat</keyword>
<accession>A0ABP0PRZ4</accession>
<feature type="non-terminal residue" evidence="6">
    <location>
        <position position="1"/>
    </location>
</feature>
<feature type="domain" description="ABC transporter" evidence="5">
    <location>
        <begin position="7"/>
        <end position="237"/>
    </location>
</feature>
<dbReference type="InterPro" id="IPR017871">
    <property type="entry name" value="ABC_transporter-like_CS"/>
</dbReference>
<dbReference type="PANTHER" id="PTHR19229">
    <property type="entry name" value="ATP-BINDING CASSETTE TRANSPORTER SUBFAMILY A ABCA"/>
    <property type="match status" value="1"/>
</dbReference>
<dbReference type="InterPro" id="IPR003593">
    <property type="entry name" value="AAA+_ATPase"/>
</dbReference>
<protein>
    <submittedName>
        <fullName evidence="6">Phospholipid-transporting ATPase ABCA3 (ATP-binding cassette sub-family A member 3) (Xenobiotic-transporting ATPase ABCA3) [Cleaved into: 150 kDa mature form]</fullName>
    </submittedName>
</protein>
<dbReference type="InterPro" id="IPR026082">
    <property type="entry name" value="ABCA"/>
</dbReference>
<dbReference type="Pfam" id="PF00005">
    <property type="entry name" value="ABC_tran"/>
    <property type="match status" value="1"/>
</dbReference>
<comment type="caution">
    <text evidence="6">The sequence shown here is derived from an EMBL/GenBank/DDBJ whole genome shotgun (WGS) entry which is preliminary data.</text>
</comment>
<dbReference type="CDD" id="cd03263">
    <property type="entry name" value="ABC_subfamily_A"/>
    <property type="match status" value="1"/>
</dbReference>
<dbReference type="Gene3D" id="3.40.50.300">
    <property type="entry name" value="P-loop containing nucleotide triphosphate hydrolases"/>
    <property type="match status" value="1"/>
</dbReference>
<sequence>VASRTSVQIRDLTKTFSSGKQALKGITLDMHQGSIMGLLGHNGAGKSTTMSIMTGLYPPTTGDVVVHGVSVRGDSLGVRRQLGVCLQHNALYENVTVEEHLRLFCMLKSVPLNEVSSEVDRLLRDTGMEVKRKSPSRALSGGMKRKLSIAIALAGGSKVVTLDEPTAGVDATARRDIWHLLVKYKAGRTILLSTHFMDEADILSDRIAVIAEGRLTAIAGSMALKRHFADGYTLTVVCDDQREGQKVATFVIGTVPRATFVGARGREFCFALPFTSRSIFPILFEKLQDDKMRRQLKICAYGLSAASMEEVHGVSRGSLRRWRSRLQTWAVFLARGGQRSYFLEAFQVTSESWKASPWSYMELYPYLNRCRNTHLTVCGVFYGDGSTQVSFH</sequence>
<keyword evidence="1" id="KW-0813">Transport</keyword>
<evidence type="ECO:0000256" key="3">
    <source>
        <dbReference type="ARBA" id="ARBA00022741"/>
    </source>
</evidence>
<evidence type="ECO:0000256" key="1">
    <source>
        <dbReference type="ARBA" id="ARBA00022448"/>
    </source>
</evidence>
<dbReference type="PROSITE" id="PS00211">
    <property type="entry name" value="ABC_TRANSPORTER_1"/>
    <property type="match status" value="1"/>
</dbReference>
<dbReference type="PANTHER" id="PTHR19229:SF36">
    <property type="entry name" value="ATP-BINDING CASSETTE SUB-FAMILY A MEMBER 2"/>
    <property type="match status" value="1"/>
</dbReference>
<reference evidence="6 7" key="1">
    <citation type="submission" date="2024-02" db="EMBL/GenBank/DDBJ databases">
        <authorList>
            <person name="Chen Y."/>
            <person name="Shah S."/>
            <person name="Dougan E. K."/>
            <person name="Thang M."/>
            <person name="Chan C."/>
        </authorList>
    </citation>
    <scope>NUCLEOTIDE SEQUENCE [LARGE SCALE GENOMIC DNA]</scope>
</reference>
<dbReference type="SMART" id="SM00382">
    <property type="entry name" value="AAA"/>
    <property type="match status" value="1"/>
</dbReference>
<evidence type="ECO:0000256" key="2">
    <source>
        <dbReference type="ARBA" id="ARBA00022737"/>
    </source>
</evidence>
<dbReference type="InterPro" id="IPR027417">
    <property type="entry name" value="P-loop_NTPase"/>
</dbReference>
<keyword evidence="3" id="KW-0547">Nucleotide-binding</keyword>
<dbReference type="PROSITE" id="PS50893">
    <property type="entry name" value="ABC_TRANSPORTER_2"/>
    <property type="match status" value="1"/>
</dbReference>
<proteinExistence type="predicted"/>
<dbReference type="EMBL" id="CAXAMM010038546">
    <property type="protein sequence ID" value="CAK9078806.1"/>
    <property type="molecule type" value="Genomic_DNA"/>
</dbReference>